<reference evidence="3" key="1">
    <citation type="submission" date="2011-12" db="EMBL/GenBank/DDBJ databases">
        <title>Complete sequence of Tannerella forsythia ATCC 43037.</title>
        <authorList>
            <person name="Dewhirst F."/>
            <person name="Tanner A."/>
            <person name="Izard J."/>
            <person name="Brinkac L."/>
            <person name="Durkin A.S."/>
            <person name="Hostetler J."/>
            <person name="Shetty J."/>
            <person name="Torralba M."/>
            <person name="Gill S."/>
            <person name="Nelson K."/>
        </authorList>
    </citation>
    <scope>NUCLEOTIDE SEQUENCE [LARGE SCALE GENOMIC DNA]</scope>
    <source>
        <strain evidence="3">ATCC 43037 / JCM 10827 / CCUG 33226 / KCTC 5666 / FDC 338</strain>
    </source>
</reference>
<evidence type="ECO:0000313" key="2">
    <source>
        <dbReference type="EMBL" id="AEW19894.1"/>
    </source>
</evidence>
<dbReference type="AlphaFoldDB" id="G8UNP9"/>
<feature type="region of interest" description="Disordered" evidence="1">
    <location>
        <begin position="15"/>
        <end position="38"/>
    </location>
</feature>
<name>G8UNP9_TANFA</name>
<keyword evidence="3" id="KW-1185">Reference proteome</keyword>
<dbReference type="HOGENOM" id="CLU_3334075_0_0_10"/>
<protein>
    <submittedName>
        <fullName evidence="2">Uncharacterized protein</fullName>
    </submittedName>
</protein>
<dbReference type="KEGG" id="tfo:BFO_1820"/>
<evidence type="ECO:0000313" key="3">
    <source>
        <dbReference type="Proteomes" id="UP000005436"/>
    </source>
</evidence>
<accession>G8UNP9</accession>
<dbReference type="STRING" id="203275.BFO_1820"/>
<sequence length="38" mass="4347">MGGIEQQCKESNKIRFRGKVRQKNNSSKNGYCGPEKVF</sequence>
<evidence type="ECO:0000256" key="1">
    <source>
        <dbReference type="SAM" id="MobiDB-lite"/>
    </source>
</evidence>
<proteinExistence type="predicted"/>
<dbReference type="Proteomes" id="UP000005436">
    <property type="component" value="Chromosome"/>
</dbReference>
<gene>
    <name evidence="2" type="ordered locus">BFO_1820</name>
</gene>
<dbReference type="EMBL" id="CP003191">
    <property type="protein sequence ID" value="AEW19894.1"/>
    <property type="molecule type" value="Genomic_DNA"/>
</dbReference>
<organism evidence="2 3">
    <name type="scientific">Tannerella forsythia (strain ATCC 43037 / JCM 10827 / CCUG 21028 A / KCTC 5666 / FDC 338)</name>
    <name type="common">Bacteroides forsythus</name>
    <dbReference type="NCBI Taxonomy" id="203275"/>
    <lineage>
        <taxon>Bacteria</taxon>
        <taxon>Pseudomonadati</taxon>
        <taxon>Bacteroidota</taxon>
        <taxon>Bacteroidia</taxon>
        <taxon>Bacteroidales</taxon>
        <taxon>Tannerellaceae</taxon>
        <taxon>Tannerella</taxon>
    </lineage>
</organism>